<feature type="domain" description="Putative DNA-binding" evidence="1">
    <location>
        <begin position="7"/>
        <end position="92"/>
    </location>
</feature>
<dbReference type="InterPro" id="IPR054098">
    <property type="entry name" value="NGO1945-like_C"/>
</dbReference>
<dbReference type="InterPro" id="IPR044922">
    <property type="entry name" value="DUF2063_N_sf"/>
</dbReference>
<gene>
    <name evidence="3" type="ORF">GCM10007933_17900</name>
</gene>
<protein>
    <recommendedName>
        <fullName evidence="5">DUF2063 domain-containing protein</fullName>
    </recommendedName>
</protein>
<keyword evidence="4" id="KW-1185">Reference proteome</keyword>
<dbReference type="Pfam" id="PF09836">
    <property type="entry name" value="DUF2063"/>
    <property type="match status" value="1"/>
</dbReference>
<name>A0ABQ6FBP3_9RHOO</name>
<evidence type="ECO:0000259" key="2">
    <source>
        <dbReference type="Pfam" id="PF22106"/>
    </source>
</evidence>
<proteinExistence type="predicted"/>
<dbReference type="InterPro" id="IPR018640">
    <property type="entry name" value="DUF2063"/>
</dbReference>
<comment type="caution">
    <text evidence="3">The sequence shown here is derived from an EMBL/GenBank/DDBJ whole genome shotgun (WGS) entry which is preliminary data.</text>
</comment>
<evidence type="ECO:0000313" key="3">
    <source>
        <dbReference type="EMBL" id="GLT22331.1"/>
    </source>
</evidence>
<organism evidence="3 4">
    <name type="scientific">Zoogloea oryzae</name>
    <dbReference type="NCBI Taxonomy" id="310767"/>
    <lineage>
        <taxon>Bacteria</taxon>
        <taxon>Pseudomonadati</taxon>
        <taxon>Pseudomonadota</taxon>
        <taxon>Betaproteobacteria</taxon>
        <taxon>Rhodocyclales</taxon>
        <taxon>Zoogloeaceae</taxon>
        <taxon>Zoogloea</taxon>
    </lineage>
</organism>
<sequence length="243" mass="26476">MTGLQAFQSAFGARLRGGRSVPCPPGVSAPRMAVYETLLFNNLRGFVDRCFPVARTCLGEARWTRLCRSFYRDWPCHSAWFRDIPRAFVDYLESAPPAGLPRWLADLARYEWAELAVDLMDVALPPVEAGASLLDDFPQPNPAALSLAFAWPVQRIGPDFRPRKPAPVCIVVYRDGSEVVRFIELSPASARLLALCDGVTRGRAAIETLAAELGRAADPAFVAFGAHNLAALADAGVILGAHR</sequence>
<evidence type="ECO:0000313" key="4">
    <source>
        <dbReference type="Proteomes" id="UP001157167"/>
    </source>
</evidence>
<dbReference type="Gene3D" id="3.90.930.50">
    <property type="match status" value="1"/>
</dbReference>
<dbReference type="RefSeq" id="WP_284187648.1">
    <property type="nucleotide sequence ID" value="NZ_BSPX01000022.1"/>
</dbReference>
<reference evidence="4" key="1">
    <citation type="journal article" date="2019" name="Int. J. Syst. Evol. Microbiol.">
        <title>The Global Catalogue of Microorganisms (GCM) 10K type strain sequencing project: providing services to taxonomists for standard genome sequencing and annotation.</title>
        <authorList>
            <consortium name="The Broad Institute Genomics Platform"/>
            <consortium name="The Broad Institute Genome Sequencing Center for Infectious Disease"/>
            <person name="Wu L."/>
            <person name="Ma J."/>
        </authorList>
    </citation>
    <scope>NUCLEOTIDE SEQUENCE [LARGE SCALE GENOMIC DNA]</scope>
    <source>
        <strain evidence="4">NBRC 102407</strain>
    </source>
</reference>
<dbReference type="EMBL" id="BSPX01000022">
    <property type="protein sequence ID" value="GLT22331.1"/>
    <property type="molecule type" value="Genomic_DNA"/>
</dbReference>
<evidence type="ECO:0000259" key="1">
    <source>
        <dbReference type="Pfam" id="PF09836"/>
    </source>
</evidence>
<dbReference type="Gene3D" id="1.10.150.690">
    <property type="entry name" value="DUF2063"/>
    <property type="match status" value="1"/>
</dbReference>
<accession>A0ABQ6FBP3</accession>
<dbReference type="Proteomes" id="UP001157167">
    <property type="component" value="Unassembled WGS sequence"/>
</dbReference>
<feature type="domain" description="NGO1945-like C-terminal" evidence="2">
    <location>
        <begin position="141"/>
        <end position="232"/>
    </location>
</feature>
<evidence type="ECO:0008006" key="5">
    <source>
        <dbReference type="Google" id="ProtNLM"/>
    </source>
</evidence>
<dbReference type="Pfam" id="PF22106">
    <property type="entry name" value="NGO1945_C"/>
    <property type="match status" value="1"/>
</dbReference>